<comment type="similarity">
    <text evidence="5">Belongs to the TatC family.</text>
</comment>
<gene>
    <name evidence="5" type="primary">tatC</name>
    <name evidence="6" type="ORF">JY651_01205</name>
</gene>
<evidence type="ECO:0000256" key="3">
    <source>
        <dbReference type="ARBA" id="ARBA00022989"/>
    </source>
</evidence>
<evidence type="ECO:0000256" key="5">
    <source>
        <dbReference type="HAMAP-Rule" id="MF_00902"/>
    </source>
</evidence>
<evidence type="ECO:0000313" key="6">
    <source>
        <dbReference type="EMBL" id="QSQ23633.1"/>
    </source>
</evidence>
<keyword evidence="7" id="KW-1185">Reference proteome</keyword>
<comment type="subunit">
    <text evidence="5">Forms a complex with TatA.</text>
</comment>
<dbReference type="InterPro" id="IPR002033">
    <property type="entry name" value="TatC"/>
</dbReference>
<sequence length="401" mass="43593">MSLMEHLTELRSRLLKCTIAVFVLGAVSLVFARPIFGLLMRPVLDALPEGNRALIYTSGIEEINVLMKVGVYCGIFLTTPVILLQIWGFVSPGLYPEERRFAAPFVAFGSIAFILGASFCYFAVLPSMFKFLLNEEETLALEQRLDTAQLRAEDALRFLRVGDVERAGSLAKETTEQLRADGEGQVAEPQQAPATGVELRSRLDALGRLLDSASEGFGAPSRVVLRQAVEKRVEAVTAFGRQDYAAAAAAMDNAVGLVGGAAATHSEELQQVWKLEKELASGIAQHEAAKWTRPMLSMDEQLSLVLLLILAFGIIFELPLVMALLGVVGVVKSGWLFKYQRHAFVVCLIAAAIITPTGDVVNLSLMAGPMLACYELGVLLVWLVERRRARNAATTDITPAS</sequence>
<comment type="subcellular location">
    <subcellularLocation>
        <location evidence="5">Cell membrane</location>
        <topology evidence="5">Multi-pass membrane protein</topology>
    </subcellularLocation>
    <subcellularLocation>
        <location evidence="1">Membrane</location>
        <topology evidence="1">Multi-pass membrane protein</topology>
    </subcellularLocation>
</comment>
<keyword evidence="5" id="KW-0653">Protein transport</keyword>
<feature type="transmembrane region" description="Helical" evidence="5">
    <location>
        <begin position="367"/>
        <end position="384"/>
    </location>
</feature>
<dbReference type="Pfam" id="PF00902">
    <property type="entry name" value="TatC"/>
    <property type="match status" value="2"/>
</dbReference>
<keyword evidence="5" id="KW-0813">Transport</keyword>
<evidence type="ECO:0000256" key="4">
    <source>
        <dbReference type="ARBA" id="ARBA00023136"/>
    </source>
</evidence>
<protein>
    <recommendedName>
        <fullName evidence="5">Sec-independent protein translocase protein TatC</fullName>
    </recommendedName>
</protein>
<dbReference type="EMBL" id="CP071090">
    <property type="protein sequence ID" value="QSQ23633.1"/>
    <property type="molecule type" value="Genomic_DNA"/>
</dbReference>
<accession>A0ABX7P2H1</accession>
<evidence type="ECO:0000256" key="2">
    <source>
        <dbReference type="ARBA" id="ARBA00022692"/>
    </source>
</evidence>
<evidence type="ECO:0000256" key="1">
    <source>
        <dbReference type="ARBA" id="ARBA00004141"/>
    </source>
</evidence>
<evidence type="ECO:0000313" key="7">
    <source>
        <dbReference type="Proteomes" id="UP000662747"/>
    </source>
</evidence>
<keyword evidence="4 5" id="KW-0472">Membrane</keyword>
<dbReference type="PANTHER" id="PTHR30371">
    <property type="entry name" value="SEC-INDEPENDENT PROTEIN TRANSLOCASE PROTEIN TATC"/>
    <property type="match status" value="1"/>
</dbReference>
<proteinExistence type="inferred from homology"/>
<keyword evidence="5" id="KW-1003">Cell membrane</keyword>
<dbReference type="RefSeq" id="WP_206725205.1">
    <property type="nucleotide sequence ID" value="NZ_CP071090.1"/>
</dbReference>
<reference evidence="6 7" key="1">
    <citation type="submission" date="2021-02" db="EMBL/GenBank/DDBJ databases">
        <title>De Novo genome assembly of isolated myxobacteria.</title>
        <authorList>
            <person name="Stevens D.C."/>
        </authorList>
    </citation>
    <scope>NUCLEOTIDE SEQUENCE [LARGE SCALE GENOMIC DNA]</scope>
    <source>
        <strain evidence="7">SCPEA02</strain>
    </source>
</reference>
<keyword evidence="2 5" id="KW-0812">Transmembrane</keyword>
<dbReference type="PANTHER" id="PTHR30371:SF0">
    <property type="entry name" value="SEC-INDEPENDENT PROTEIN TRANSLOCASE PROTEIN TATC, CHLOROPLASTIC-RELATED"/>
    <property type="match status" value="1"/>
</dbReference>
<comment type="function">
    <text evidence="5">Part of the twin-arginine translocation (Tat) system that transports large folded proteins containing a characteristic twin-arginine motif in their signal peptide across membranes.</text>
</comment>
<feature type="transmembrane region" description="Helical" evidence="5">
    <location>
        <begin position="69"/>
        <end position="90"/>
    </location>
</feature>
<feature type="transmembrane region" description="Helical" evidence="5">
    <location>
        <begin position="304"/>
        <end position="331"/>
    </location>
</feature>
<dbReference type="PRINTS" id="PR01840">
    <property type="entry name" value="TATCFAMILY"/>
</dbReference>
<feature type="transmembrane region" description="Helical" evidence="5">
    <location>
        <begin position="343"/>
        <end position="361"/>
    </location>
</feature>
<keyword evidence="3 5" id="KW-1133">Transmembrane helix</keyword>
<dbReference type="Proteomes" id="UP000662747">
    <property type="component" value="Chromosome"/>
</dbReference>
<organism evidence="6 7">
    <name type="scientific">Pyxidicoccus parkwayensis</name>
    <dbReference type="NCBI Taxonomy" id="2813578"/>
    <lineage>
        <taxon>Bacteria</taxon>
        <taxon>Pseudomonadati</taxon>
        <taxon>Myxococcota</taxon>
        <taxon>Myxococcia</taxon>
        <taxon>Myxococcales</taxon>
        <taxon>Cystobacterineae</taxon>
        <taxon>Myxococcaceae</taxon>
        <taxon>Pyxidicoccus</taxon>
    </lineage>
</organism>
<keyword evidence="5" id="KW-0811">Translocation</keyword>
<comment type="caution">
    <text evidence="5">Lacks conserved residue(s) required for the propagation of feature annotation.</text>
</comment>
<name>A0ABX7P2H1_9BACT</name>
<dbReference type="HAMAP" id="MF_00902">
    <property type="entry name" value="TatC"/>
    <property type="match status" value="1"/>
</dbReference>
<feature type="transmembrane region" description="Helical" evidence="5">
    <location>
        <begin position="102"/>
        <end position="124"/>
    </location>
</feature>